<sequence length="87" mass="9499">MNKSLLQAIASTLEDTQSIRNRISGINATDSPAPVRILLRSVFTHCNAIDSLLEETLARSCSLSGNMLPVEEDETDDRDLVLSGIVR</sequence>
<accession>A0A398DUN6</accession>
<dbReference type="Proteomes" id="UP000266113">
    <property type="component" value="Unassembled WGS sequence"/>
</dbReference>
<dbReference type="EMBL" id="QXIY01000001">
    <property type="protein sequence ID" value="RIE17703.1"/>
    <property type="molecule type" value="Genomic_DNA"/>
</dbReference>
<dbReference type="RefSeq" id="WP_119084864.1">
    <property type="nucleotide sequence ID" value="NZ_QXIY01000001.1"/>
</dbReference>
<name>A0A398DUN6_9BACT</name>
<reference evidence="1 2" key="1">
    <citation type="submission" date="2018-09" db="EMBL/GenBank/DDBJ databases">
        <title>Discovery and Ecogenomic Context for Candidatus Cryosericales, a Global Caldiserica Order Active in Thawing Permafrost.</title>
        <authorList>
            <person name="Martinez M.A."/>
            <person name="Woodcroft B.J."/>
            <person name="Ignacio Espinoza J.C."/>
            <person name="Zayed A."/>
            <person name="Singleton C.M."/>
            <person name="Boyd J."/>
            <person name="Li Y.-F."/>
            <person name="Purvine S."/>
            <person name="Maughan H."/>
            <person name="Hodgkins S.B."/>
            <person name="Anderson D."/>
            <person name="Sederholm M."/>
            <person name="Temperton B."/>
            <person name="Saleska S.R."/>
            <person name="Tyson G.W."/>
            <person name="Rich V.I."/>
        </authorList>
    </citation>
    <scope>NUCLEOTIDE SEQUENCE [LARGE SCALE GENOMIC DNA]</scope>
    <source>
        <strain evidence="1 2">SMC1</strain>
    </source>
</reference>
<organism evidence="1 2">
    <name type="scientific">Candidatus Cryosericum septentrionale</name>
    <dbReference type="NCBI Taxonomy" id="2290913"/>
    <lineage>
        <taxon>Bacteria</taxon>
        <taxon>Pseudomonadati</taxon>
        <taxon>Caldisericota/Cryosericota group</taxon>
        <taxon>Candidatus Cryosericota</taxon>
        <taxon>Candidatus Cryosericia</taxon>
        <taxon>Candidatus Cryosericales</taxon>
        <taxon>Candidatus Cryosericaceae</taxon>
        <taxon>Candidatus Cryosericum</taxon>
    </lineage>
</organism>
<keyword evidence="2" id="KW-1185">Reference proteome</keyword>
<gene>
    <name evidence="1" type="ORF">SMC1_00525</name>
</gene>
<proteinExistence type="predicted"/>
<dbReference type="AlphaFoldDB" id="A0A398DUN6"/>
<evidence type="ECO:0000313" key="1">
    <source>
        <dbReference type="EMBL" id="RIE17703.1"/>
    </source>
</evidence>
<evidence type="ECO:0000313" key="2">
    <source>
        <dbReference type="Proteomes" id="UP000266113"/>
    </source>
</evidence>
<comment type="caution">
    <text evidence="1">The sequence shown here is derived from an EMBL/GenBank/DDBJ whole genome shotgun (WGS) entry which is preliminary data.</text>
</comment>
<protein>
    <submittedName>
        <fullName evidence="1">Uncharacterized protein</fullName>
    </submittedName>
</protein>